<reference evidence="2 3" key="1">
    <citation type="journal article" date="2014" name="Am. J. Bot.">
        <title>Genome assembly and annotation for red clover (Trifolium pratense; Fabaceae).</title>
        <authorList>
            <person name="Istvanek J."/>
            <person name="Jaros M."/>
            <person name="Krenek A."/>
            <person name="Repkova J."/>
        </authorList>
    </citation>
    <scope>NUCLEOTIDE SEQUENCE [LARGE SCALE GENOMIC DNA]</scope>
    <source>
        <strain evidence="3">cv. Tatra</strain>
        <tissue evidence="2">Young leaves</tissue>
    </source>
</reference>
<proteinExistence type="predicted"/>
<protein>
    <submittedName>
        <fullName evidence="2">Uncharacterized protein</fullName>
    </submittedName>
</protein>
<evidence type="ECO:0000313" key="3">
    <source>
        <dbReference type="Proteomes" id="UP000236291"/>
    </source>
</evidence>
<evidence type="ECO:0000313" key="2">
    <source>
        <dbReference type="EMBL" id="PNY17537.1"/>
    </source>
</evidence>
<organism evidence="2 3">
    <name type="scientific">Trifolium pratense</name>
    <name type="common">Red clover</name>
    <dbReference type="NCBI Taxonomy" id="57577"/>
    <lineage>
        <taxon>Eukaryota</taxon>
        <taxon>Viridiplantae</taxon>
        <taxon>Streptophyta</taxon>
        <taxon>Embryophyta</taxon>
        <taxon>Tracheophyta</taxon>
        <taxon>Spermatophyta</taxon>
        <taxon>Magnoliopsida</taxon>
        <taxon>eudicotyledons</taxon>
        <taxon>Gunneridae</taxon>
        <taxon>Pentapetalae</taxon>
        <taxon>rosids</taxon>
        <taxon>fabids</taxon>
        <taxon>Fabales</taxon>
        <taxon>Fabaceae</taxon>
        <taxon>Papilionoideae</taxon>
        <taxon>50 kb inversion clade</taxon>
        <taxon>NPAAA clade</taxon>
        <taxon>Hologalegina</taxon>
        <taxon>IRL clade</taxon>
        <taxon>Trifolieae</taxon>
        <taxon>Trifolium</taxon>
    </lineage>
</organism>
<feature type="transmembrane region" description="Helical" evidence="1">
    <location>
        <begin position="221"/>
        <end position="241"/>
    </location>
</feature>
<dbReference type="Proteomes" id="UP000236291">
    <property type="component" value="Unassembled WGS sequence"/>
</dbReference>
<keyword evidence="1" id="KW-0472">Membrane</keyword>
<keyword evidence="1" id="KW-1133">Transmembrane helix</keyword>
<evidence type="ECO:0000256" key="1">
    <source>
        <dbReference type="SAM" id="Phobius"/>
    </source>
</evidence>
<reference evidence="2 3" key="2">
    <citation type="journal article" date="2017" name="Front. Plant Sci.">
        <title>Gene Classification and Mining of Molecular Markers Useful in Red Clover (Trifolium pratense) Breeding.</title>
        <authorList>
            <person name="Istvanek J."/>
            <person name="Dluhosova J."/>
            <person name="Dluhos P."/>
            <person name="Patkova L."/>
            <person name="Nedelnik J."/>
            <person name="Repkova J."/>
        </authorList>
    </citation>
    <scope>NUCLEOTIDE SEQUENCE [LARGE SCALE GENOMIC DNA]</scope>
    <source>
        <strain evidence="3">cv. Tatra</strain>
        <tissue evidence="2">Young leaves</tissue>
    </source>
</reference>
<dbReference type="AlphaFoldDB" id="A0A2K3PQI0"/>
<accession>A0A2K3PQI0</accession>
<dbReference type="EMBL" id="ASHM01009449">
    <property type="protein sequence ID" value="PNY17537.1"/>
    <property type="molecule type" value="Genomic_DNA"/>
</dbReference>
<comment type="caution">
    <text evidence="2">The sequence shown here is derived from an EMBL/GenBank/DDBJ whole genome shotgun (WGS) entry which is preliminary data.</text>
</comment>
<gene>
    <name evidence="2" type="ORF">L195_g014283</name>
</gene>
<keyword evidence="1" id="KW-0812">Transmembrane</keyword>
<name>A0A2K3PQI0_TRIPR</name>
<sequence length="313" mass="35335">MLWWCGSGIAGVSMYLVGFYRVNVDRLEAVVVFFGGHEAEECLSKNEIRFRPLLDGFQFRLGDGNTSLWYINWSGSGMLANQVLYVDIHDVQMRVKDVYIDGKLKSSYGQPSTMPSQLERCSHIMGCFKFMLARAPLTKFVNAPPPPSYQLIATPPHPLSTHHALHPHLIESQFRRLSPPSLPNQQDVAPRVSGAIDRRWSRHHLPQPLLGSLRGGCASPLHLFFSEFGFVVVYLFVAVHFGMVPPEKKRQCSLIDHPEIWLSIGLFDPKESGMLVGIYRKGLLGRDSVRVGGRIIHQFSYLCRCLQTSIMLD</sequence>